<dbReference type="InterPro" id="IPR036388">
    <property type="entry name" value="WH-like_DNA-bd_sf"/>
</dbReference>
<dbReference type="AlphaFoldDB" id="A0A1U7EZM4"/>
<dbReference type="SUPFAM" id="SSF46785">
    <property type="entry name" value="Winged helix' DNA-binding domain"/>
    <property type="match status" value="1"/>
</dbReference>
<evidence type="ECO:0000313" key="2">
    <source>
        <dbReference type="Proteomes" id="UP000002698"/>
    </source>
</evidence>
<evidence type="ECO:0000313" key="1">
    <source>
        <dbReference type="EMBL" id="CAI50773.1"/>
    </source>
</evidence>
<dbReference type="eggNOG" id="arCOG03924">
    <property type="taxonomic scope" value="Archaea"/>
</dbReference>
<name>A0A1U7EZM4_NATPD</name>
<accession>A0A1U7EZM4</accession>
<sequence>MRQPGTWMTIWDDRILEHIRAEDGGRVGELADKENIRVTNTHVSRRCKKLAEHGLLRDLGNGVYVITEEGEAYLDGEYDAENHVYLNDNETESGPTAGEEPGEI</sequence>
<reference evidence="1 2" key="1">
    <citation type="journal article" date="2005" name="Genome Res.">
        <title>Living with two extremes: conclusions from the genome sequence of Natronomonas pharaonis.</title>
        <authorList>
            <person name="Falb M."/>
            <person name="Pfeiffer F."/>
            <person name="Palm P."/>
            <person name="Rodewald K."/>
            <person name="Hickmann V."/>
            <person name="Tittor J."/>
            <person name="Oesterhelt D."/>
        </authorList>
    </citation>
    <scope>NUCLEOTIDE SEQUENCE [LARGE SCALE GENOMIC DNA]</scope>
    <source>
        <strain evidence="2">ATCC 35678 / DSM 2160 / CIP 103997 / JCM 8858 / NBRC 14720 / NCIMB 2260 / Gabara</strain>
    </source>
</reference>
<dbReference type="EMBL" id="CR936257">
    <property type="protein sequence ID" value="CAI50773.1"/>
    <property type="molecule type" value="Genomic_DNA"/>
</dbReference>
<keyword evidence="2" id="KW-1185">Reference proteome</keyword>
<dbReference type="OrthoDB" id="285635at2157"/>
<dbReference type="GeneID" id="95969900"/>
<protein>
    <submittedName>
        <fullName evidence="1">Homolog to phage PhiH1 repressor protein</fullName>
    </submittedName>
</protein>
<dbReference type="KEGG" id="nph:NP_5364A"/>
<dbReference type="InterPro" id="IPR036390">
    <property type="entry name" value="WH_DNA-bd_sf"/>
</dbReference>
<dbReference type="STRING" id="348780.NP_5364A"/>
<dbReference type="Proteomes" id="UP000002698">
    <property type="component" value="Chromosome"/>
</dbReference>
<dbReference type="RefSeq" id="WP_011324381.1">
    <property type="nucleotide sequence ID" value="NC_007426.1"/>
</dbReference>
<proteinExistence type="predicted"/>
<dbReference type="EnsemblBacteria" id="CAI50773">
    <property type="protein sequence ID" value="CAI50773"/>
    <property type="gene ID" value="NP_5364A"/>
</dbReference>
<gene>
    <name evidence="1" type="ordered locus">NP_5364A</name>
</gene>
<dbReference type="Gene3D" id="1.10.10.10">
    <property type="entry name" value="Winged helix-like DNA-binding domain superfamily/Winged helix DNA-binding domain"/>
    <property type="match status" value="1"/>
</dbReference>
<organism evidence="1 2">
    <name type="scientific">Natronomonas pharaonis (strain ATCC 35678 / DSM 2160 / CIP 103997 / JCM 8858 / NBRC 14720 / NCIMB 2260 / Gabara)</name>
    <name type="common">Halobacterium pharaonis</name>
    <dbReference type="NCBI Taxonomy" id="348780"/>
    <lineage>
        <taxon>Archaea</taxon>
        <taxon>Methanobacteriati</taxon>
        <taxon>Methanobacteriota</taxon>
        <taxon>Stenosarchaea group</taxon>
        <taxon>Halobacteria</taxon>
        <taxon>Halobacteriales</taxon>
        <taxon>Natronomonadaceae</taxon>
        <taxon>Natronomonas</taxon>
    </lineage>
</organism>
<dbReference type="HOGENOM" id="CLU_161782_1_0_2"/>